<gene>
    <name evidence="1" type="ORF">YC6258_03718</name>
</gene>
<organism evidence="1 2">
    <name type="scientific">Gynuella sunshinyii YC6258</name>
    <dbReference type="NCBI Taxonomy" id="1445510"/>
    <lineage>
        <taxon>Bacteria</taxon>
        <taxon>Pseudomonadati</taxon>
        <taxon>Pseudomonadota</taxon>
        <taxon>Gammaproteobacteria</taxon>
        <taxon>Oceanospirillales</taxon>
        <taxon>Saccharospirillaceae</taxon>
        <taxon>Gynuella</taxon>
    </lineage>
</organism>
<dbReference type="HOGENOM" id="CLU_3290405_0_0_6"/>
<evidence type="ECO:0000313" key="1">
    <source>
        <dbReference type="EMBL" id="AJQ95754.1"/>
    </source>
</evidence>
<protein>
    <submittedName>
        <fullName evidence="1">Uncharacterized protein</fullName>
    </submittedName>
</protein>
<dbReference type="EMBL" id="CP007142">
    <property type="protein sequence ID" value="AJQ95754.1"/>
    <property type="molecule type" value="Genomic_DNA"/>
</dbReference>
<name>A0A0C5VZC9_9GAMM</name>
<evidence type="ECO:0000313" key="2">
    <source>
        <dbReference type="Proteomes" id="UP000032266"/>
    </source>
</evidence>
<sequence length="40" mass="4437">MWLGEIFAIDICAYAVMSNHVLWCCISMCSKAGNGQQKTL</sequence>
<accession>A0A0C5VZC9</accession>
<dbReference type="AlphaFoldDB" id="A0A0C5VZC9"/>
<dbReference type="Proteomes" id="UP000032266">
    <property type="component" value="Chromosome"/>
</dbReference>
<proteinExistence type="predicted"/>
<dbReference type="KEGG" id="gsn:YC6258_03718"/>
<keyword evidence="2" id="KW-1185">Reference proteome</keyword>
<reference evidence="1 2" key="1">
    <citation type="submission" date="2014-01" db="EMBL/GenBank/DDBJ databases">
        <title>Full genme sequencing of cellulolytic bacterium Gynuella sunshinyii YC6258T gen. nov., sp. nov.</title>
        <authorList>
            <person name="Khan H."/>
            <person name="Chung E.J."/>
            <person name="Chung Y.R."/>
        </authorList>
    </citation>
    <scope>NUCLEOTIDE SEQUENCE [LARGE SCALE GENOMIC DNA]</scope>
    <source>
        <strain evidence="1 2">YC6258</strain>
    </source>
</reference>